<evidence type="ECO:0000313" key="3">
    <source>
        <dbReference type="Proteomes" id="UP001302812"/>
    </source>
</evidence>
<feature type="region of interest" description="Disordered" evidence="1">
    <location>
        <begin position="1"/>
        <end position="72"/>
    </location>
</feature>
<dbReference type="GeneID" id="89932612"/>
<organism evidence="2 3">
    <name type="scientific">Canariomyces notabilis</name>
    <dbReference type="NCBI Taxonomy" id="2074819"/>
    <lineage>
        <taxon>Eukaryota</taxon>
        <taxon>Fungi</taxon>
        <taxon>Dikarya</taxon>
        <taxon>Ascomycota</taxon>
        <taxon>Pezizomycotina</taxon>
        <taxon>Sordariomycetes</taxon>
        <taxon>Sordariomycetidae</taxon>
        <taxon>Sordariales</taxon>
        <taxon>Chaetomiaceae</taxon>
        <taxon>Canariomyces</taxon>
    </lineage>
</organism>
<dbReference type="RefSeq" id="XP_064669625.1">
    <property type="nucleotide sequence ID" value="XM_064808489.1"/>
</dbReference>
<feature type="region of interest" description="Disordered" evidence="1">
    <location>
        <begin position="87"/>
        <end position="144"/>
    </location>
</feature>
<comment type="caution">
    <text evidence="2">The sequence shown here is derived from an EMBL/GenBank/DDBJ whole genome shotgun (WGS) entry which is preliminary data.</text>
</comment>
<name>A0AAN6YR73_9PEZI</name>
<dbReference type="AlphaFoldDB" id="A0AAN6YR73"/>
<gene>
    <name evidence="2" type="ORF">N656DRAFT_105163</name>
</gene>
<proteinExistence type="predicted"/>
<reference evidence="2" key="1">
    <citation type="journal article" date="2023" name="Mol. Phylogenet. Evol.">
        <title>Genome-scale phylogeny and comparative genomics of the fungal order Sordariales.</title>
        <authorList>
            <person name="Hensen N."/>
            <person name="Bonometti L."/>
            <person name="Westerberg I."/>
            <person name="Brannstrom I.O."/>
            <person name="Guillou S."/>
            <person name="Cros-Aarteil S."/>
            <person name="Calhoun S."/>
            <person name="Haridas S."/>
            <person name="Kuo A."/>
            <person name="Mondo S."/>
            <person name="Pangilinan J."/>
            <person name="Riley R."/>
            <person name="LaButti K."/>
            <person name="Andreopoulos B."/>
            <person name="Lipzen A."/>
            <person name="Chen C."/>
            <person name="Yan M."/>
            <person name="Daum C."/>
            <person name="Ng V."/>
            <person name="Clum A."/>
            <person name="Steindorff A."/>
            <person name="Ohm R.A."/>
            <person name="Martin F."/>
            <person name="Silar P."/>
            <person name="Natvig D.O."/>
            <person name="Lalanne C."/>
            <person name="Gautier V."/>
            <person name="Ament-Velasquez S.L."/>
            <person name="Kruys A."/>
            <person name="Hutchinson M.I."/>
            <person name="Powell A.J."/>
            <person name="Barry K."/>
            <person name="Miller A.N."/>
            <person name="Grigoriev I.V."/>
            <person name="Debuchy R."/>
            <person name="Gladieux P."/>
            <person name="Hiltunen Thoren M."/>
            <person name="Johannesson H."/>
        </authorList>
    </citation>
    <scope>NUCLEOTIDE SEQUENCE</scope>
    <source>
        <strain evidence="2">CBS 508.74</strain>
    </source>
</reference>
<evidence type="ECO:0000256" key="1">
    <source>
        <dbReference type="SAM" id="MobiDB-lite"/>
    </source>
</evidence>
<keyword evidence="3" id="KW-1185">Reference proteome</keyword>
<reference evidence="2" key="2">
    <citation type="submission" date="2023-05" db="EMBL/GenBank/DDBJ databases">
        <authorList>
            <consortium name="Lawrence Berkeley National Laboratory"/>
            <person name="Steindorff A."/>
            <person name="Hensen N."/>
            <person name="Bonometti L."/>
            <person name="Westerberg I."/>
            <person name="Brannstrom I.O."/>
            <person name="Guillou S."/>
            <person name="Cros-Aarteil S."/>
            <person name="Calhoun S."/>
            <person name="Haridas S."/>
            <person name="Kuo A."/>
            <person name="Mondo S."/>
            <person name="Pangilinan J."/>
            <person name="Riley R."/>
            <person name="Labutti K."/>
            <person name="Andreopoulos B."/>
            <person name="Lipzen A."/>
            <person name="Chen C."/>
            <person name="Yanf M."/>
            <person name="Daum C."/>
            <person name="Ng V."/>
            <person name="Clum A."/>
            <person name="Ohm R."/>
            <person name="Martin F."/>
            <person name="Silar P."/>
            <person name="Natvig D."/>
            <person name="Lalanne C."/>
            <person name="Gautier V."/>
            <person name="Ament-Velasquez S.L."/>
            <person name="Kruys A."/>
            <person name="Hutchinson M.I."/>
            <person name="Powell A.J."/>
            <person name="Barry K."/>
            <person name="Miller A.N."/>
            <person name="Grigoriev I.V."/>
            <person name="Debuchy R."/>
            <person name="Gladieux P."/>
            <person name="Thoren M.H."/>
            <person name="Johannesson H."/>
        </authorList>
    </citation>
    <scope>NUCLEOTIDE SEQUENCE</scope>
    <source>
        <strain evidence="2">CBS 508.74</strain>
    </source>
</reference>
<accession>A0AAN6YR73</accession>
<sequence>MGLKPKDEERDLQKQSPLEETPPPYEGDEYVHRNHRQSSHQESQDLPRSGGEPSNRARHPADSPSAEAERPTLWRRIYRGLAKFTPVQNLSHQQAKQRRHHSWQRTDGRAEPRPGPGIDPAEDDVRWGPRGRAETSRSQPDRLPPRGFRYLIETMLCPPKYRRPGKSVNARWIASMMICTDSLSEHLSRDLPWLGNLHRCWDDHIEVAPHPVERTVKTYKRAISVAYMNAELSAGEWQVTITVWSRNGQWLQDLTYEDMGKLIDFDSAVRVVGYRRLSDDPLAACEAFYVNFLKLAADFELQMPVMPLHGTPSWELARIVEEHIKRYIPKWPS</sequence>
<dbReference type="EMBL" id="MU853343">
    <property type="protein sequence ID" value="KAK4112055.1"/>
    <property type="molecule type" value="Genomic_DNA"/>
</dbReference>
<protein>
    <submittedName>
        <fullName evidence="2">Uncharacterized protein</fullName>
    </submittedName>
</protein>
<evidence type="ECO:0000313" key="2">
    <source>
        <dbReference type="EMBL" id="KAK4112055.1"/>
    </source>
</evidence>
<feature type="compositionally biased region" description="Basic and acidic residues" evidence="1">
    <location>
        <begin position="1"/>
        <end position="13"/>
    </location>
</feature>
<dbReference type="Proteomes" id="UP001302812">
    <property type="component" value="Unassembled WGS sequence"/>
</dbReference>
<feature type="compositionally biased region" description="Basic and acidic residues" evidence="1">
    <location>
        <begin position="123"/>
        <end position="144"/>
    </location>
</feature>